<feature type="transmembrane region" description="Helical" evidence="8">
    <location>
        <begin position="165"/>
        <end position="194"/>
    </location>
</feature>
<dbReference type="InterPro" id="IPR050297">
    <property type="entry name" value="LipidA_mod_glycosyltrf_83"/>
</dbReference>
<name>A0A410P6G2_VELA1</name>
<gene>
    <name evidence="10" type="ORF">BU251_08665</name>
</gene>
<dbReference type="EMBL" id="CP019384">
    <property type="protein sequence ID" value="QAT17786.1"/>
    <property type="molecule type" value="Genomic_DNA"/>
</dbReference>
<evidence type="ECO:0000256" key="6">
    <source>
        <dbReference type="ARBA" id="ARBA00022989"/>
    </source>
</evidence>
<feature type="transmembrane region" description="Helical" evidence="8">
    <location>
        <begin position="236"/>
        <end position="258"/>
    </location>
</feature>
<reference evidence="10 11" key="1">
    <citation type="submission" date="2017-01" db="EMBL/GenBank/DDBJ databases">
        <title>First insights into the biology of 'candidatus Vampirococcus archaeovorus'.</title>
        <authorList>
            <person name="Kizina J."/>
            <person name="Jordan S."/>
            <person name="Stueber K."/>
            <person name="Reinhardt R."/>
            <person name="Harder J."/>
        </authorList>
    </citation>
    <scope>NUCLEOTIDE SEQUENCE [LARGE SCALE GENOMIC DNA]</scope>
    <source>
        <strain evidence="10 11">LiM</strain>
    </source>
</reference>
<keyword evidence="4" id="KW-0808">Transferase</keyword>
<keyword evidence="6 8" id="KW-1133">Transmembrane helix</keyword>
<feature type="transmembrane region" description="Helical" evidence="8">
    <location>
        <begin position="81"/>
        <end position="104"/>
    </location>
</feature>
<dbReference type="GO" id="GO:0009103">
    <property type="term" value="P:lipopolysaccharide biosynthetic process"/>
    <property type="evidence" value="ECO:0007669"/>
    <property type="project" value="UniProtKB-ARBA"/>
</dbReference>
<dbReference type="OrthoDB" id="136232at2"/>
<evidence type="ECO:0000313" key="11">
    <source>
        <dbReference type="Proteomes" id="UP000287243"/>
    </source>
</evidence>
<feature type="transmembrane region" description="Helical" evidence="8">
    <location>
        <begin position="142"/>
        <end position="158"/>
    </location>
</feature>
<keyword evidence="2" id="KW-1003">Cell membrane</keyword>
<evidence type="ECO:0000259" key="9">
    <source>
        <dbReference type="Pfam" id="PF13231"/>
    </source>
</evidence>
<dbReference type="PANTHER" id="PTHR33908:SF11">
    <property type="entry name" value="MEMBRANE PROTEIN"/>
    <property type="match status" value="1"/>
</dbReference>
<dbReference type="GO" id="GO:0016763">
    <property type="term" value="F:pentosyltransferase activity"/>
    <property type="evidence" value="ECO:0007669"/>
    <property type="project" value="TreeGrafter"/>
</dbReference>
<sequence>MNKKYLIAIIGAALLIKAFLLYFSIVHVPHARLVRDSYQYLDTGRAIVSEGVFASHGADGKLEPNFFIAPGYPFFLGVLHWLWGIPLAGVIAIQVFLTVLAALITYKTAMEIDHRLGFLALAIFLYSPAVTMFSLLILTESLFLLLITSVMFCFIKYLKTGRMKFLVLTGLAFAAAVYVRPGPYFLGMVMAAFIAYANVTGNRKRAAGHALVLLVVAYGLLGLWQTRNYLIFHKAVFSSIISMETVTGGAFGGLFHSYSRNQDPSTLGAPPLLYYINVSWRCALSLFTRPGTFKYLHCPLLAVIGKIFSYIVMVFWMGGFLYGVTKIRRNVYYQFLLLIVICFACGTIIVEMWNVGERYRVPMMPFIAIIAAYGWASLFSLKNGRGEFLKTKEL</sequence>
<protein>
    <recommendedName>
        <fullName evidence="9">Glycosyltransferase RgtA/B/C/D-like domain-containing protein</fullName>
    </recommendedName>
</protein>
<feature type="domain" description="Glycosyltransferase RgtA/B/C/D-like" evidence="9">
    <location>
        <begin position="69"/>
        <end position="218"/>
    </location>
</feature>
<dbReference type="PANTHER" id="PTHR33908">
    <property type="entry name" value="MANNOSYLTRANSFERASE YKCB-RELATED"/>
    <property type="match status" value="1"/>
</dbReference>
<organism evidence="10 11">
    <name type="scientific">Velamenicoccus archaeovorus</name>
    <dbReference type="NCBI Taxonomy" id="1930593"/>
    <lineage>
        <taxon>Bacteria</taxon>
        <taxon>Pseudomonadati</taxon>
        <taxon>Candidatus Omnitrophota</taxon>
        <taxon>Candidatus Velamenicoccus</taxon>
    </lineage>
</organism>
<accession>A0A410P6G2</accession>
<evidence type="ECO:0000256" key="5">
    <source>
        <dbReference type="ARBA" id="ARBA00022692"/>
    </source>
</evidence>
<feature type="transmembrane region" description="Helical" evidence="8">
    <location>
        <begin position="300"/>
        <end position="324"/>
    </location>
</feature>
<keyword evidence="7 8" id="KW-0472">Membrane</keyword>
<feature type="transmembrane region" description="Helical" evidence="8">
    <location>
        <begin position="5"/>
        <end position="25"/>
    </location>
</feature>
<evidence type="ECO:0000256" key="4">
    <source>
        <dbReference type="ARBA" id="ARBA00022679"/>
    </source>
</evidence>
<dbReference type="GO" id="GO:0005886">
    <property type="term" value="C:plasma membrane"/>
    <property type="evidence" value="ECO:0007669"/>
    <property type="project" value="UniProtKB-SubCell"/>
</dbReference>
<evidence type="ECO:0000256" key="7">
    <source>
        <dbReference type="ARBA" id="ARBA00023136"/>
    </source>
</evidence>
<dbReference type="KEGG" id="vai:BU251_08665"/>
<keyword evidence="3" id="KW-0328">Glycosyltransferase</keyword>
<dbReference type="RefSeq" id="WP_128700753.1">
    <property type="nucleotide sequence ID" value="NZ_CP019384.1"/>
</dbReference>
<evidence type="ECO:0000256" key="1">
    <source>
        <dbReference type="ARBA" id="ARBA00004651"/>
    </source>
</evidence>
<dbReference type="AlphaFoldDB" id="A0A410P6G2"/>
<feature type="transmembrane region" description="Helical" evidence="8">
    <location>
        <begin position="206"/>
        <end position="224"/>
    </location>
</feature>
<feature type="transmembrane region" description="Helical" evidence="8">
    <location>
        <begin position="116"/>
        <end position="136"/>
    </location>
</feature>
<dbReference type="InterPro" id="IPR038731">
    <property type="entry name" value="RgtA/B/C-like"/>
</dbReference>
<keyword evidence="5 8" id="KW-0812">Transmembrane</keyword>
<comment type="subcellular location">
    <subcellularLocation>
        <location evidence="1">Cell membrane</location>
        <topology evidence="1">Multi-pass membrane protein</topology>
    </subcellularLocation>
</comment>
<keyword evidence="11" id="KW-1185">Reference proteome</keyword>
<evidence type="ECO:0000256" key="2">
    <source>
        <dbReference type="ARBA" id="ARBA00022475"/>
    </source>
</evidence>
<evidence type="ECO:0000256" key="3">
    <source>
        <dbReference type="ARBA" id="ARBA00022676"/>
    </source>
</evidence>
<feature type="transmembrane region" description="Helical" evidence="8">
    <location>
        <begin position="331"/>
        <end position="350"/>
    </location>
</feature>
<evidence type="ECO:0000256" key="8">
    <source>
        <dbReference type="SAM" id="Phobius"/>
    </source>
</evidence>
<dbReference type="Proteomes" id="UP000287243">
    <property type="component" value="Chromosome"/>
</dbReference>
<dbReference type="Pfam" id="PF13231">
    <property type="entry name" value="PMT_2"/>
    <property type="match status" value="1"/>
</dbReference>
<proteinExistence type="predicted"/>
<evidence type="ECO:0000313" key="10">
    <source>
        <dbReference type="EMBL" id="QAT17786.1"/>
    </source>
</evidence>
<feature type="transmembrane region" description="Helical" evidence="8">
    <location>
        <begin position="362"/>
        <end position="381"/>
    </location>
</feature>